<feature type="compositionally biased region" description="Low complexity" evidence="1">
    <location>
        <begin position="22"/>
        <end position="44"/>
    </location>
</feature>
<comment type="caution">
    <text evidence="3">The sequence shown here is derived from an EMBL/GenBank/DDBJ whole genome shotgun (WGS) entry which is preliminary data.</text>
</comment>
<feature type="chain" id="PRO_5045995647" description="DUF3558 domain-containing protein" evidence="2">
    <location>
        <begin position="21"/>
        <end position="192"/>
    </location>
</feature>
<dbReference type="InterPro" id="IPR024520">
    <property type="entry name" value="DUF3558"/>
</dbReference>
<proteinExistence type="predicted"/>
<organism evidence="3 4">
    <name type="scientific">Actinokineospora diospyrosa</name>
    <dbReference type="NCBI Taxonomy" id="103728"/>
    <lineage>
        <taxon>Bacteria</taxon>
        <taxon>Bacillati</taxon>
        <taxon>Actinomycetota</taxon>
        <taxon>Actinomycetes</taxon>
        <taxon>Pseudonocardiales</taxon>
        <taxon>Pseudonocardiaceae</taxon>
        <taxon>Actinokineospora</taxon>
    </lineage>
</organism>
<feature type="signal peptide" evidence="2">
    <location>
        <begin position="1"/>
        <end position="20"/>
    </location>
</feature>
<keyword evidence="2" id="KW-0732">Signal</keyword>
<gene>
    <name evidence="3" type="ORF">LV75_004450</name>
</gene>
<dbReference type="Pfam" id="PF12079">
    <property type="entry name" value="DUF3558"/>
    <property type="match status" value="1"/>
</dbReference>
<name>A0ABT1II57_9PSEU</name>
<dbReference type="RefSeq" id="WP_253888883.1">
    <property type="nucleotide sequence ID" value="NZ_BAAAVB010000003.1"/>
</dbReference>
<keyword evidence="4" id="KW-1185">Reference proteome</keyword>
<evidence type="ECO:0000313" key="3">
    <source>
        <dbReference type="EMBL" id="MCP2271936.1"/>
    </source>
</evidence>
<evidence type="ECO:0000313" key="4">
    <source>
        <dbReference type="Proteomes" id="UP001205185"/>
    </source>
</evidence>
<evidence type="ECO:0008006" key="5">
    <source>
        <dbReference type="Google" id="ProtNLM"/>
    </source>
</evidence>
<sequence>MRRYMIVVGMVTAALLAACSEPGTPVAGSSGTPSPTTSDTDGASLKVKDPIEPGRFLAEPCAVLTRAQSTGLGWEAEGTPHKAGQKNASCDWDTKDLANYSFGWLDEYNQSITDTYRVFKDNSAYFEPISIDGYPAVFHSGTDNRQRGHCNLVVGIRDNLTFHVSALGGPGPEACETLREMATLAITNLKAG</sequence>
<reference evidence="3 4" key="1">
    <citation type="submission" date="2022-06" db="EMBL/GenBank/DDBJ databases">
        <title>Genomic Encyclopedia of Archaeal and Bacterial Type Strains, Phase II (KMG-II): from individual species to whole genera.</title>
        <authorList>
            <person name="Goeker M."/>
        </authorList>
    </citation>
    <scope>NUCLEOTIDE SEQUENCE [LARGE SCALE GENOMIC DNA]</scope>
    <source>
        <strain evidence="3 4">DSM 44255</strain>
    </source>
</reference>
<evidence type="ECO:0000256" key="1">
    <source>
        <dbReference type="SAM" id="MobiDB-lite"/>
    </source>
</evidence>
<dbReference type="EMBL" id="JAMTCO010000010">
    <property type="protein sequence ID" value="MCP2271936.1"/>
    <property type="molecule type" value="Genomic_DNA"/>
</dbReference>
<feature type="region of interest" description="Disordered" evidence="1">
    <location>
        <begin position="22"/>
        <end position="46"/>
    </location>
</feature>
<dbReference type="PROSITE" id="PS51257">
    <property type="entry name" value="PROKAR_LIPOPROTEIN"/>
    <property type="match status" value="1"/>
</dbReference>
<protein>
    <recommendedName>
        <fullName evidence="5">DUF3558 domain-containing protein</fullName>
    </recommendedName>
</protein>
<evidence type="ECO:0000256" key="2">
    <source>
        <dbReference type="SAM" id="SignalP"/>
    </source>
</evidence>
<accession>A0ABT1II57</accession>
<dbReference type="Proteomes" id="UP001205185">
    <property type="component" value="Unassembled WGS sequence"/>
</dbReference>